<dbReference type="CDD" id="cd00009">
    <property type="entry name" value="AAA"/>
    <property type="match status" value="1"/>
</dbReference>
<sequence length="334" mass="37483">MGYEPSVLRAATGRLADQRRGREERTEALRREVYRSVPRVAEIDRTLRKTVAEIATAALRAGHNPAPAIAVLRDKNMALQAERARLLSAHGYAPDALDGTPACAKCGDSGWTGGKMCSCLKDLCTQEQIKELSRLLDLGERSFDTFNLDYYSSLPWDGSGISPRENMEMVYEICGDYARKFGRYYFDNLFLTGAPGLGKTFLSACIARTVSEKGFSVVYDTAVNIFSRFEAQKFAKDAEDIRDARDETRRYLACDLLILDDLGSEMTTPFVQTALYTLVNTRLSSEKRTVISSNLSLGDVRRRYSPQIASRLEGEYRALPFFGEDIRLLKKQKL</sequence>
<evidence type="ECO:0000313" key="2">
    <source>
        <dbReference type="EMBL" id="SBW11226.1"/>
    </source>
</evidence>
<dbReference type="GO" id="GO:0006260">
    <property type="term" value="P:DNA replication"/>
    <property type="evidence" value="ECO:0007669"/>
    <property type="project" value="TreeGrafter"/>
</dbReference>
<dbReference type="PANTHER" id="PTHR30050:SF4">
    <property type="entry name" value="ATP-BINDING PROTEIN RV3427C IN INSERTION SEQUENCE-RELATED"/>
    <property type="match status" value="1"/>
</dbReference>
<reference evidence="2" key="1">
    <citation type="submission" date="2016-04" db="EMBL/GenBank/DDBJ databases">
        <authorList>
            <person name="Evans L.H."/>
            <person name="Alamgir A."/>
            <person name="Owens N."/>
            <person name="Weber N.D."/>
            <person name="Virtaneva K."/>
            <person name="Barbian K."/>
            <person name="Babar A."/>
            <person name="Rosenke K."/>
        </authorList>
    </citation>
    <scope>NUCLEOTIDE SEQUENCE</scope>
    <source>
        <strain evidence="2">86</strain>
    </source>
</reference>
<dbReference type="NCBIfam" id="NF005304">
    <property type="entry name" value="PRK06835.1"/>
    <property type="match status" value="1"/>
</dbReference>
<dbReference type="Pfam" id="PF01695">
    <property type="entry name" value="IstB_IS21"/>
    <property type="match status" value="1"/>
</dbReference>
<proteinExistence type="predicted"/>
<dbReference type="SUPFAM" id="SSF52540">
    <property type="entry name" value="P-loop containing nucleoside triphosphate hydrolases"/>
    <property type="match status" value="1"/>
</dbReference>
<dbReference type="EMBL" id="FLUN01000001">
    <property type="protein sequence ID" value="SBW11226.1"/>
    <property type="molecule type" value="Genomic_DNA"/>
</dbReference>
<dbReference type="PANTHER" id="PTHR30050">
    <property type="entry name" value="CHROMOSOMAL REPLICATION INITIATOR PROTEIN DNAA"/>
    <property type="match status" value="1"/>
</dbReference>
<dbReference type="InterPro" id="IPR027417">
    <property type="entry name" value="P-loop_NTPase"/>
</dbReference>
<dbReference type="AlphaFoldDB" id="A0A212KHK7"/>
<evidence type="ECO:0000259" key="1">
    <source>
        <dbReference type="SMART" id="SM00382"/>
    </source>
</evidence>
<organism evidence="2">
    <name type="scientific">uncultured Eubacteriales bacterium</name>
    <dbReference type="NCBI Taxonomy" id="172733"/>
    <lineage>
        <taxon>Bacteria</taxon>
        <taxon>Bacillati</taxon>
        <taxon>Bacillota</taxon>
        <taxon>Clostridia</taxon>
        <taxon>Eubacteriales</taxon>
        <taxon>environmental samples</taxon>
    </lineage>
</organism>
<dbReference type="Gene3D" id="3.40.50.300">
    <property type="entry name" value="P-loop containing nucleotide triphosphate hydrolases"/>
    <property type="match status" value="1"/>
</dbReference>
<dbReference type="InterPro" id="IPR003593">
    <property type="entry name" value="AAA+_ATPase"/>
</dbReference>
<dbReference type="GO" id="GO:0005524">
    <property type="term" value="F:ATP binding"/>
    <property type="evidence" value="ECO:0007669"/>
    <property type="project" value="InterPro"/>
</dbReference>
<gene>
    <name evidence="2" type="ORF">KL86CLO1_13202</name>
</gene>
<accession>A0A212KHK7</accession>
<dbReference type="SMART" id="SM00382">
    <property type="entry name" value="AAA"/>
    <property type="match status" value="1"/>
</dbReference>
<name>A0A212KHK7_9FIRM</name>
<protein>
    <submittedName>
        <fullName evidence="2">DNA replication protein DnaC</fullName>
    </submittedName>
</protein>
<feature type="domain" description="AAA+ ATPase" evidence="1">
    <location>
        <begin position="185"/>
        <end position="314"/>
    </location>
</feature>
<dbReference type="InterPro" id="IPR002611">
    <property type="entry name" value="IstB_ATP-bd"/>
</dbReference>